<name>A0A496PHG2_9MICC</name>
<evidence type="ECO:0000259" key="2">
    <source>
        <dbReference type="Pfam" id="PF01738"/>
    </source>
</evidence>
<keyword evidence="4" id="KW-1185">Reference proteome</keyword>
<evidence type="ECO:0000256" key="1">
    <source>
        <dbReference type="SAM" id="MobiDB-lite"/>
    </source>
</evidence>
<dbReference type="EMBL" id="QQXL01000006">
    <property type="protein sequence ID" value="RKW69909.1"/>
    <property type="molecule type" value="Genomic_DNA"/>
</dbReference>
<gene>
    <name evidence="3" type="ORF">DWQ67_10585</name>
</gene>
<dbReference type="Pfam" id="PF01738">
    <property type="entry name" value="DLH"/>
    <property type="match status" value="1"/>
</dbReference>
<comment type="caution">
    <text evidence="3">The sequence shown here is derived from an EMBL/GenBank/DDBJ whole genome shotgun (WGS) entry which is preliminary data.</text>
</comment>
<keyword evidence="3" id="KW-0378">Hydrolase</keyword>
<dbReference type="AlphaFoldDB" id="A0A496PHG2"/>
<feature type="compositionally biased region" description="Acidic residues" evidence="1">
    <location>
        <begin position="237"/>
        <end position="252"/>
    </location>
</feature>
<dbReference type="GO" id="GO:0016787">
    <property type="term" value="F:hydrolase activity"/>
    <property type="evidence" value="ECO:0007669"/>
    <property type="project" value="UniProtKB-KW"/>
</dbReference>
<evidence type="ECO:0000313" key="3">
    <source>
        <dbReference type="EMBL" id="RKW69909.1"/>
    </source>
</evidence>
<dbReference type="InterPro" id="IPR002925">
    <property type="entry name" value="Dienelactn_hydro"/>
</dbReference>
<dbReference type="SUPFAM" id="SSF53474">
    <property type="entry name" value="alpha/beta-Hydrolases"/>
    <property type="match status" value="1"/>
</dbReference>
<organism evidence="3 4">
    <name type="scientific">Galactobacter caseinivorans</name>
    <dbReference type="NCBI Taxonomy" id="2676123"/>
    <lineage>
        <taxon>Bacteria</taxon>
        <taxon>Bacillati</taxon>
        <taxon>Actinomycetota</taxon>
        <taxon>Actinomycetes</taxon>
        <taxon>Micrococcales</taxon>
        <taxon>Micrococcaceae</taxon>
        <taxon>Galactobacter</taxon>
    </lineage>
</organism>
<feature type="compositionally biased region" description="Basic residues" evidence="1">
    <location>
        <begin position="18"/>
        <end position="31"/>
    </location>
</feature>
<accession>A0A496PHG2</accession>
<dbReference type="InterPro" id="IPR029058">
    <property type="entry name" value="AB_hydrolase_fold"/>
</dbReference>
<dbReference type="Proteomes" id="UP000273119">
    <property type="component" value="Unassembled WGS sequence"/>
</dbReference>
<evidence type="ECO:0000313" key="4">
    <source>
        <dbReference type="Proteomes" id="UP000273119"/>
    </source>
</evidence>
<feature type="region of interest" description="Disordered" evidence="1">
    <location>
        <begin position="230"/>
        <end position="252"/>
    </location>
</feature>
<feature type="domain" description="Dienelactone hydrolase" evidence="2">
    <location>
        <begin position="43"/>
        <end position="227"/>
    </location>
</feature>
<proteinExistence type="predicted"/>
<dbReference type="Gene3D" id="3.40.50.1820">
    <property type="entry name" value="alpha/beta hydrolase"/>
    <property type="match status" value="1"/>
</dbReference>
<feature type="region of interest" description="Disordered" evidence="1">
    <location>
        <begin position="1"/>
        <end position="31"/>
    </location>
</feature>
<reference evidence="3 4" key="1">
    <citation type="submission" date="2018-07" db="EMBL/GenBank/DDBJ databases">
        <title>Arthrobacter sp. nov., isolated from raw cow's milk with high bacterial count.</title>
        <authorList>
            <person name="Hahne J."/>
            <person name="Isele D."/>
            <person name="Lipski A."/>
        </authorList>
    </citation>
    <scope>NUCLEOTIDE SEQUENCE [LARGE SCALE GENOMIC DNA]</scope>
    <source>
        <strain evidence="3 4">JZ R-183</strain>
    </source>
</reference>
<protein>
    <submittedName>
        <fullName evidence="3">Dienelactone hydrolase</fullName>
    </submittedName>
</protein>
<sequence length="252" mass="27168">MGALLGGIDSPTRDLNHHNHQRQHHRNRHHHAGASEGEVMAQLLLIHHALGLTHAVRRLAGAWRDAGHEVSLPDLYDGNVFETIPEGLAYANSVGSESLSAKGEDAAGDLAPGFIVCGISMGVIPAMRIGVSDDAVNGVVAVGSCLPGEFLEAPWPRSVPLRIIASKDDPFFRDEGDLEAAQELVATAADVRLKLMPGTEHLFMEASDPLSRAATERLYEVVLRMLEKADSLKPDSAEEENEDGDDLVWDLP</sequence>